<reference evidence="1 2" key="1">
    <citation type="submission" date="2019-02" db="EMBL/GenBank/DDBJ databases">
        <title>Deep-cultivation of Planctomycetes and their phenomic and genomic characterization uncovers novel biology.</title>
        <authorList>
            <person name="Wiegand S."/>
            <person name="Jogler M."/>
            <person name="Boedeker C."/>
            <person name="Pinto D."/>
            <person name="Vollmers J."/>
            <person name="Rivas-Marin E."/>
            <person name="Kohn T."/>
            <person name="Peeters S.H."/>
            <person name="Heuer A."/>
            <person name="Rast P."/>
            <person name="Oberbeckmann S."/>
            <person name="Bunk B."/>
            <person name="Jeske O."/>
            <person name="Meyerdierks A."/>
            <person name="Storesund J.E."/>
            <person name="Kallscheuer N."/>
            <person name="Luecker S."/>
            <person name="Lage O.M."/>
            <person name="Pohl T."/>
            <person name="Merkel B.J."/>
            <person name="Hornburger P."/>
            <person name="Mueller R.-W."/>
            <person name="Bruemmer F."/>
            <person name="Labrenz M."/>
            <person name="Spormann A.M."/>
            <person name="Op den Camp H."/>
            <person name="Overmann J."/>
            <person name="Amann R."/>
            <person name="Jetten M.S.M."/>
            <person name="Mascher T."/>
            <person name="Medema M.H."/>
            <person name="Devos D.P."/>
            <person name="Kaster A.-K."/>
            <person name="Ovreas L."/>
            <person name="Rohde M."/>
            <person name="Galperin M.Y."/>
            <person name="Jogler C."/>
        </authorList>
    </citation>
    <scope>NUCLEOTIDE SEQUENCE [LARGE SCALE GENOMIC DNA]</scope>
    <source>
        <strain evidence="1 2">Pan181</strain>
    </source>
</reference>
<dbReference type="KEGG" id="amuc:Pan181_40420"/>
<gene>
    <name evidence="1" type="ORF">Pan181_40420</name>
</gene>
<proteinExistence type="predicted"/>
<protein>
    <submittedName>
        <fullName evidence="1">Uncharacterized protein</fullName>
    </submittedName>
</protein>
<dbReference type="Proteomes" id="UP000315750">
    <property type="component" value="Chromosome"/>
</dbReference>
<name>A0A518ASW0_9BACT</name>
<accession>A0A518ASW0</accession>
<organism evidence="1 2">
    <name type="scientific">Aeoliella mucimassa</name>
    <dbReference type="NCBI Taxonomy" id="2527972"/>
    <lineage>
        <taxon>Bacteria</taxon>
        <taxon>Pseudomonadati</taxon>
        <taxon>Planctomycetota</taxon>
        <taxon>Planctomycetia</taxon>
        <taxon>Pirellulales</taxon>
        <taxon>Lacipirellulaceae</taxon>
        <taxon>Aeoliella</taxon>
    </lineage>
</organism>
<keyword evidence="2" id="KW-1185">Reference proteome</keyword>
<evidence type="ECO:0000313" key="2">
    <source>
        <dbReference type="Proteomes" id="UP000315750"/>
    </source>
</evidence>
<dbReference type="EMBL" id="CP036278">
    <property type="protein sequence ID" value="QDU57819.1"/>
    <property type="molecule type" value="Genomic_DNA"/>
</dbReference>
<sequence length="362" mass="41498">MQLTTDKRLAIDSHCENRFPLDAFWEMGIYSVAKTTGFIAWAEIQFSHRWVNWESICPALGIYFVPQPWSRISVAASCFCAMVSRVVRQLAAVLVSVISINFQRETLAMKLLRAICCCGYHTRMVRSGRHHRLFWFPLFSASQSVLCDVSMVVPDESDSLEDEYTADLERRCTNLEEVRFNPPVGTALHCPDCHYDSLLLQQVEVTAICKRDCRHEYAWGDSEDSGCPLCGDRPHAFRIDPVHPHTAAQRSKCYCRCSTTTETSSPLDGYCPKCGALPKSYQVGSRRYCGVHHEKLLPYQMPTNHLFIQHTPPAEVHQFPLAKFWGEAPHHSGIDDWYCLTCESRYQQWRKEQEHADSQPSR</sequence>
<dbReference type="AlphaFoldDB" id="A0A518ASW0"/>
<evidence type="ECO:0000313" key="1">
    <source>
        <dbReference type="EMBL" id="QDU57819.1"/>
    </source>
</evidence>